<proteinExistence type="predicted"/>
<reference evidence="1" key="2">
    <citation type="submission" date="2020-06" db="EMBL/GenBank/DDBJ databases">
        <title>Helianthus annuus Genome sequencing and assembly Release 2.</title>
        <authorList>
            <person name="Gouzy J."/>
            <person name="Langlade N."/>
            <person name="Munos S."/>
        </authorList>
    </citation>
    <scope>NUCLEOTIDE SEQUENCE</scope>
    <source>
        <tissue evidence="1">Leaves</tissue>
    </source>
</reference>
<dbReference type="AlphaFoldDB" id="A0A9K3NT06"/>
<reference evidence="1" key="1">
    <citation type="journal article" date="2017" name="Nature">
        <title>The sunflower genome provides insights into oil metabolism, flowering and Asterid evolution.</title>
        <authorList>
            <person name="Badouin H."/>
            <person name="Gouzy J."/>
            <person name="Grassa C.J."/>
            <person name="Murat F."/>
            <person name="Staton S.E."/>
            <person name="Cottret L."/>
            <person name="Lelandais-Briere C."/>
            <person name="Owens G.L."/>
            <person name="Carrere S."/>
            <person name="Mayjonade B."/>
            <person name="Legrand L."/>
            <person name="Gill N."/>
            <person name="Kane N.C."/>
            <person name="Bowers J.E."/>
            <person name="Hubner S."/>
            <person name="Bellec A."/>
            <person name="Berard A."/>
            <person name="Berges H."/>
            <person name="Blanchet N."/>
            <person name="Boniface M.C."/>
            <person name="Brunel D."/>
            <person name="Catrice O."/>
            <person name="Chaidir N."/>
            <person name="Claudel C."/>
            <person name="Donnadieu C."/>
            <person name="Faraut T."/>
            <person name="Fievet G."/>
            <person name="Helmstetter N."/>
            <person name="King M."/>
            <person name="Knapp S.J."/>
            <person name="Lai Z."/>
            <person name="Le Paslier M.C."/>
            <person name="Lippi Y."/>
            <person name="Lorenzon L."/>
            <person name="Mandel J.R."/>
            <person name="Marage G."/>
            <person name="Marchand G."/>
            <person name="Marquand E."/>
            <person name="Bret-Mestries E."/>
            <person name="Morien E."/>
            <person name="Nambeesan S."/>
            <person name="Nguyen T."/>
            <person name="Pegot-Espagnet P."/>
            <person name="Pouilly N."/>
            <person name="Raftis F."/>
            <person name="Sallet E."/>
            <person name="Schiex T."/>
            <person name="Thomas J."/>
            <person name="Vandecasteele C."/>
            <person name="Vares D."/>
            <person name="Vear F."/>
            <person name="Vautrin S."/>
            <person name="Crespi M."/>
            <person name="Mangin B."/>
            <person name="Burke J.M."/>
            <person name="Salse J."/>
            <person name="Munos S."/>
            <person name="Vincourt P."/>
            <person name="Rieseberg L.H."/>
            <person name="Langlade N.B."/>
        </authorList>
    </citation>
    <scope>NUCLEOTIDE SEQUENCE</scope>
    <source>
        <tissue evidence="1">Leaves</tissue>
    </source>
</reference>
<dbReference type="Gramene" id="mRNA:HanXRQr2_Chr04g0174441">
    <property type="protein sequence ID" value="CDS:HanXRQr2_Chr04g0174441.1"/>
    <property type="gene ID" value="HanXRQr2_Chr04g0174441"/>
</dbReference>
<keyword evidence="2" id="KW-1185">Reference proteome</keyword>
<dbReference type="Proteomes" id="UP000215914">
    <property type="component" value="Unassembled WGS sequence"/>
</dbReference>
<evidence type="ECO:0000313" key="2">
    <source>
        <dbReference type="Proteomes" id="UP000215914"/>
    </source>
</evidence>
<gene>
    <name evidence="1" type="ORF">HanXRQr2_Chr04g0174441</name>
</gene>
<evidence type="ECO:0000313" key="1">
    <source>
        <dbReference type="EMBL" id="KAF5810845.1"/>
    </source>
</evidence>
<organism evidence="1 2">
    <name type="scientific">Helianthus annuus</name>
    <name type="common">Common sunflower</name>
    <dbReference type="NCBI Taxonomy" id="4232"/>
    <lineage>
        <taxon>Eukaryota</taxon>
        <taxon>Viridiplantae</taxon>
        <taxon>Streptophyta</taxon>
        <taxon>Embryophyta</taxon>
        <taxon>Tracheophyta</taxon>
        <taxon>Spermatophyta</taxon>
        <taxon>Magnoliopsida</taxon>
        <taxon>eudicotyledons</taxon>
        <taxon>Gunneridae</taxon>
        <taxon>Pentapetalae</taxon>
        <taxon>asterids</taxon>
        <taxon>campanulids</taxon>
        <taxon>Asterales</taxon>
        <taxon>Asteraceae</taxon>
        <taxon>Asteroideae</taxon>
        <taxon>Heliantheae alliance</taxon>
        <taxon>Heliantheae</taxon>
        <taxon>Helianthus</taxon>
    </lineage>
</organism>
<comment type="caution">
    <text evidence="1">The sequence shown here is derived from an EMBL/GenBank/DDBJ whole genome shotgun (WGS) entry which is preliminary data.</text>
</comment>
<sequence length="51" mass="5869">MELRTCTKTCMKWWWESVRTNCLKVALLRLVLKCLGSLASLGLHPGRPVRL</sequence>
<accession>A0A9K3NT06</accession>
<protein>
    <submittedName>
        <fullName evidence="1">Uncharacterized protein</fullName>
    </submittedName>
</protein>
<dbReference type="EMBL" id="MNCJ02000319">
    <property type="protein sequence ID" value="KAF5810845.1"/>
    <property type="molecule type" value="Genomic_DNA"/>
</dbReference>
<name>A0A9K3NT06_HELAN</name>